<proteinExistence type="predicted"/>
<dbReference type="Proteomes" id="UP000186218">
    <property type="component" value="Unassembled WGS sequence"/>
</dbReference>
<dbReference type="STRING" id="1344003.SAMN05445060_2666"/>
<name>A0A1N7GAN0_9NOCA</name>
<dbReference type="Gene3D" id="1.20.120.450">
    <property type="entry name" value="dinb family like domain"/>
    <property type="match status" value="1"/>
</dbReference>
<dbReference type="OrthoDB" id="4548523at2"/>
<dbReference type="Pfam" id="PF04978">
    <property type="entry name" value="MST"/>
    <property type="match status" value="1"/>
</dbReference>
<accession>A0A1N7GAN0</accession>
<keyword evidence="2" id="KW-1185">Reference proteome</keyword>
<reference evidence="1 2" key="1">
    <citation type="submission" date="2017-01" db="EMBL/GenBank/DDBJ databases">
        <authorList>
            <person name="Mah S.A."/>
            <person name="Swanson W.J."/>
            <person name="Moy G.W."/>
            <person name="Vacquier V.D."/>
        </authorList>
    </citation>
    <scope>NUCLEOTIDE SEQUENCE [LARGE SCALE GENOMIC DNA]</scope>
    <source>
        <strain evidence="1 2">CPCC 203464</strain>
    </source>
</reference>
<sequence length="191" mass="20800">MGFLAPTVTDEKDALSSFLVQQCRQLRSSAHGLTEQQARETSTVSALSILGLLTHVAQCVENWLGTVEDAPSVRTREAVEARTRDMGLPLASYSGAELPDITLDDVRTVFDTLVDSIPARVAGYDLDARVPVPDAPWFPDDLDSWNVRWVLGHLIAEVARHAGQADIIRESIDGAISYALNAQVDGEEWTG</sequence>
<evidence type="ECO:0000313" key="2">
    <source>
        <dbReference type="Proteomes" id="UP000186218"/>
    </source>
</evidence>
<dbReference type="EMBL" id="FTNT01000007">
    <property type="protein sequence ID" value="SIS09643.1"/>
    <property type="molecule type" value="Genomic_DNA"/>
</dbReference>
<organism evidence="1 2">
    <name type="scientific">Williamsia sterculiae</name>
    <dbReference type="NCBI Taxonomy" id="1344003"/>
    <lineage>
        <taxon>Bacteria</taxon>
        <taxon>Bacillati</taxon>
        <taxon>Actinomycetota</taxon>
        <taxon>Actinomycetes</taxon>
        <taxon>Mycobacteriales</taxon>
        <taxon>Nocardiaceae</taxon>
        <taxon>Williamsia</taxon>
    </lineage>
</organism>
<gene>
    <name evidence="1" type="ORF">SAMN05445060_2666</name>
</gene>
<protein>
    <recommendedName>
        <fullName evidence="3">DinB superfamily protein</fullName>
    </recommendedName>
</protein>
<dbReference type="SUPFAM" id="SSF109854">
    <property type="entry name" value="DinB/YfiT-like putative metalloenzymes"/>
    <property type="match status" value="1"/>
</dbReference>
<evidence type="ECO:0008006" key="3">
    <source>
        <dbReference type="Google" id="ProtNLM"/>
    </source>
</evidence>
<dbReference type="InterPro" id="IPR034660">
    <property type="entry name" value="DinB/YfiT-like"/>
</dbReference>
<dbReference type="RefSeq" id="WP_076480223.1">
    <property type="nucleotide sequence ID" value="NZ_FTNT01000007.1"/>
</dbReference>
<evidence type="ECO:0000313" key="1">
    <source>
        <dbReference type="EMBL" id="SIS09643.1"/>
    </source>
</evidence>
<dbReference type="InterPro" id="IPR007061">
    <property type="entry name" value="MST-like"/>
</dbReference>
<dbReference type="AlphaFoldDB" id="A0A1N7GAN0"/>